<dbReference type="RefSeq" id="XP_024731315.1">
    <property type="nucleotide sequence ID" value="XM_024887304.1"/>
</dbReference>
<protein>
    <submittedName>
        <fullName evidence="2">Uncharacterized protein</fullName>
    </submittedName>
</protein>
<evidence type="ECO:0000256" key="1">
    <source>
        <dbReference type="SAM" id="MobiDB-lite"/>
    </source>
</evidence>
<organism evidence="2 3">
    <name type="scientific">Hyaloscypha bicolor E</name>
    <dbReference type="NCBI Taxonomy" id="1095630"/>
    <lineage>
        <taxon>Eukaryota</taxon>
        <taxon>Fungi</taxon>
        <taxon>Dikarya</taxon>
        <taxon>Ascomycota</taxon>
        <taxon>Pezizomycotina</taxon>
        <taxon>Leotiomycetes</taxon>
        <taxon>Helotiales</taxon>
        <taxon>Hyaloscyphaceae</taxon>
        <taxon>Hyaloscypha</taxon>
        <taxon>Hyaloscypha bicolor</taxon>
    </lineage>
</organism>
<reference evidence="2 3" key="1">
    <citation type="submission" date="2016-04" db="EMBL/GenBank/DDBJ databases">
        <title>A degradative enzymes factory behind the ericoid mycorrhizal symbiosis.</title>
        <authorList>
            <consortium name="DOE Joint Genome Institute"/>
            <person name="Martino E."/>
            <person name="Morin E."/>
            <person name="Grelet G."/>
            <person name="Kuo A."/>
            <person name="Kohler A."/>
            <person name="Daghino S."/>
            <person name="Barry K."/>
            <person name="Choi C."/>
            <person name="Cichocki N."/>
            <person name="Clum A."/>
            <person name="Copeland A."/>
            <person name="Hainaut M."/>
            <person name="Haridas S."/>
            <person name="Labutti K."/>
            <person name="Lindquist E."/>
            <person name="Lipzen A."/>
            <person name="Khouja H.-R."/>
            <person name="Murat C."/>
            <person name="Ohm R."/>
            <person name="Olson A."/>
            <person name="Spatafora J."/>
            <person name="Veneault-Fourrey C."/>
            <person name="Henrissat B."/>
            <person name="Grigoriev I."/>
            <person name="Martin F."/>
            <person name="Perotto S."/>
        </authorList>
    </citation>
    <scope>NUCLEOTIDE SEQUENCE [LARGE SCALE GENOMIC DNA]</scope>
    <source>
        <strain evidence="2 3">E</strain>
    </source>
</reference>
<dbReference type="InParanoid" id="A0A2J6SUG6"/>
<dbReference type="EMBL" id="KZ613865">
    <property type="protein sequence ID" value="PMD54411.1"/>
    <property type="molecule type" value="Genomic_DNA"/>
</dbReference>
<dbReference type="Proteomes" id="UP000235371">
    <property type="component" value="Unassembled WGS sequence"/>
</dbReference>
<sequence>MTLGGPRDSKFMRGVSTLQPNLHPKAGRLMNRLTVSISLFKLPPVFCMMLISFVAPADHLSLPSPVLSFSHRRLGARTPSFEGQRASPACAFSTTAMTQNIKQGPNYCEIQQRVAVRVPWGAYPSRTLNPKENIDDREAGQECANMPHDEAPSGEDVGRGSSPAQPQELDWTEFQNSCARSRHISLSDQA</sequence>
<accession>A0A2J6SUG6</accession>
<dbReference type="GeneID" id="36595380"/>
<dbReference type="AlphaFoldDB" id="A0A2J6SUG6"/>
<evidence type="ECO:0000313" key="2">
    <source>
        <dbReference type="EMBL" id="PMD54411.1"/>
    </source>
</evidence>
<keyword evidence="3" id="KW-1185">Reference proteome</keyword>
<gene>
    <name evidence="2" type="ORF">K444DRAFT_667487</name>
</gene>
<evidence type="ECO:0000313" key="3">
    <source>
        <dbReference type="Proteomes" id="UP000235371"/>
    </source>
</evidence>
<name>A0A2J6SUG6_9HELO</name>
<feature type="region of interest" description="Disordered" evidence="1">
    <location>
        <begin position="142"/>
        <end position="176"/>
    </location>
</feature>
<proteinExistence type="predicted"/>